<feature type="transmembrane region" description="Helical" evidence="5">
    <location>
        <begin position="81"/>
        <end position="98"/>
    </location>
</feature>
<feature type="transmembrane region" description="Helical" evidence="5">
    <location>
        <begin position="173"/>
        <end position="198"/>
    </location>
</feature>
<organism evidence="6 7">
    <name type="scientific">Naumovozyma dairenensis (strain ATCC 10597 / BCRC 20456 / CBS 421 / NBRC 0211 / NRRL Y-12639)</name>
    <name type="common">Saccharomyces dairenensis</name>
    <dbReference type="NCBI Taxonomy" id="1071378"/>
    <lineage>
        <taxon>Eukaryota</taxon>
        <taxon>Fungi</taxon>
        <taxon>Dikarya</taxon>
        <taxon>Ascomycota</taxon>
        <taxon>Saccharomycotina</taxon>
        <taxon>Saccharomycetes</taxon>
        <taxon>Saccharomycetales</taxon>
        <taxon>Saccharomycetaceae</taxon>
        <taxon>Naumovozyma</taxon>
    </lineage>
</organism>
<comment type="subcellular location">
    <subcellularLocation>
        <location evidence="1">Membrane</location>
        <topology evidence="1">Multi-pass membrane protein</topology>
    </subcellularLocation>
</comment>
<dbReference type="AlphaFoldDB" id="G0W709"/>
<dbReference type="InterPro" id="IPR005178">
    <property type="entry name" value="Ostalpha/TMEM184C"/>
</dbReference>
<keyword evidence="4 5" id="KW-0472">Membrane</keyword>
<evidence type="ECO:0000313" key="6">
    <source>
        <dbReference type="EMBL" id="CCD23570.1"/>
    </source>
</evidence>
<dbReference type="GO" id="GO:0044395">
    <property type="term" value="P:protein targeting to vacuolar membrane"/>
    <property type="evidence" value="ECO:0007669"/>
    <property type="project" value="EnsemblFungi"/>
</dbReference>
<dbReference type="GO" id="GO:0005774">
    <property type="term" value="C:vacuolar membrane"/>
    <property type="evidence" value="ECO:0007669"/>
    <property type="project" value="EnsemblFungi"/>
</dbReference>
<dbReference type="RefSeq" id="XP_003668813.1">
    <property type="nucleotide sequence ID" value="XM_003668765.1"/>
</dbReference>
<evidence type="ECO:0000313" key="7">
    <source>
        <dbReference type="Proteomes" id="UP000000689"/>
    </source>
</evidence>
<evidence type="ECO:0000256" key="1">
    <source>
        <dbReference type="ARBA" id="ARBA00004141"/>
    </source>
</evidence>
<feature type="transmembrane region" description="Helical" evidence="5">
    <location>
        <begin position="12"/>
        <end position="32"/>
    </location>
</feature>
<keyword evidence="2 5" id="KW-0812">Transmembrane</keyword>
<dbReference type="OMA" id="YNLALFW"/>
<sequence>MLPVDTVLPSWWQNLCYIATVLAILISANSICRQFLNYRRPSEQRLNIRIQLLVPIFSLTCLIATLRPILAQLLLDPIREIYEAFVIYTFFSLLILILGGERRIITEICINDNHPPIRHPIPILGHFFPTIDLSDPSDFLLVKRGILQYVWFKPLYCICVILSEALSMKKSQFGLLIIYNVSVTLSLYSLALFWRCLYQELKPHNPWSKFLCVKLIIFASYWQNMIIQTIAILGKLENDSIAPYLYQNGLLCIEMVGFAIFHSVAFPWQVYSSKTLPMAARMNTLYALRDCFGGGDLKWDFKQTLLAGPTYYNFKNFDSTAESRLVARTNMTSRMHRINEGVRFTNNGEDRYWMHYGAIGVPANSNCNNSNVDRQVAHQNESVNTNIGSTIFNEEIDDWDDTVAGQGYITDDPNYPVTWDPNGYKYGNNISRIRADIRHCSANV</sequence>
<evidence type="ECO:0000256" key="5">
    <source>
        <dbReference type="SAM" id="Phobius"/>
    </source>
</evidence>
<feature type="transmembrane region" description="Helical" evidence="5">
    <location>
        <begin position="149"/>
        <end position="167"/>
    </location>
</feature>
<dbReference type="PANTHER" id="PTHR23423">
    <property type="entry name" value="ORGANIC SOLUTE TRANSPORTER-RELATED"/>
    <property type="match status" value="1"/>
</dbReference>
<accession>G0W709</accession>
<dbReference type="eggNOG" id="KOG2641">
    <property type="taxonomic scope" value="Eukaryota"/>
</dbReference>
<evidence type="ECO:0000256" key="4">
    <source>
        <dbReference type="ARBA" id="ARBA00023136"/>
    </source>
</evidence>
<dbReference type="GeneID" id="11498511"/>
<reference evidence="6 7" key="1">
    <citation type="journal article" date="2011" name="Proc. Natl. Acad. Sci. U.S.A.">
        <title>Evolutionary erosion of yeast sex chromosomes by mating-type switching accidents.</title>
        <authorList>
            <person name="Gordon J.L."/>
            <person name="Armisen D."/>
            <person name="Proux-Wera E."/>
            <person name="Oheigeartaigh S.S."/>
            <person name="Byrne K.P."/>
            <person name="Wolfe K.H."/>
        </authorList>
    </citation>
    <scope>NUCLEOTIDE SEQUENCE [LARGE SCALE GENOMIC DNA]</scope>
    <source>
        <strain evidence="7">ATCC 10597 / BCRC 20456 / CBS 421 / NBRC 0211 / NRRL Y-12639</strain>
    </source>
</reference>
<evidence type="ECO:0008006" key="8">
    <source>
        <dbReference type="Google" id="ProtNLM"/>
    </source>
</evidence>
<evidence type="ECO:0000256" key="3">
    <source>
        <dbReference type="ARBA" id="ARBA00022989"/>
    </source>
</evidence>
<keyword evidence="3 5" id="KW-1133">Transmembrane helix</keyword>
<dbReference type="KEGG" id="ndi:NDAI_0B05370"/>
<feature type="transmembrane region" description="Helical" evidence="5">
    <location>
        <begin position="52"/>
        <end position="75"/>
    </location>
</feature>
<proteinExistence type="predicted"/>
<dbReference type="EMBL" id="HE580268">
    <property type="protein sequence ID" value="CCD23570.1"/>
    <property type="molecule type" value="Genomic_DNA"/>
</dbReference>
<gene>
    <name evidence="6" type="primary">NDAI0B05370</name>
    <name evidence="6" type="ordered locus">NDAI_0B05370</name>
</gene>
<dbReference type="STRING" id="1071378.G0W709"/>
<dbReference type="SMART" id="SM01417">
    <property type="entry name" value="Solute_trans_a"/>
    <property type="match status" value="1"/>
</dbReference>
<dbReference type="HOGENOM" id="CLU_012923_4_0_1"/>
<feature type="transmembrane region" description="Helical" evidence="5">
    <location>
        <begin position="245"/>
        <end position="268"/>
    </location>
</feature>
<dbReference type="OrthoDB" id="5348404at2759"/>
<protein>
    <recommendedName>
        <fullName evidence="8">Organic solute transporter Ostalpha</fullName>
    </recommendedName>
</protein>
<evidence type="ECO:0000256" key="2">
    <source>
        <dbReference type="ARBA" id="ARBA00022692"/>
    </source>
</evidence>
<dbReference type="Proteomes" id="UP000000689">
    <property type="component" value="Chromosome 2"/>
</dbReference>
<name>G0W709_NAUDC</name>
<feature type="transmembrane region" description="Helical" evidence="5">
    <location>
        <begin position="210"/>
        <end position="233"/>
    </location>
</feature>
<keyword evidence="7" id="KW-1185">Reference proteome</keyword>
<dbReference type="Pfam" id="PF03619">
    <property type="entry name" value="Solute_trans_a"/>
    <property type="match status" value="1"/>
</dbReference>
<dbReference type="GO" id="GO:0007033">
    <property type="term" value="P:vacuole organization"/>
    <property type="evidence" value="ECO:0007669"/>
    <property type="project" value="EnsemblFungi"/>
</dbReference>